<proteinExistence type="predicted"/>
<evidence type="ECO:0000313" key="2">
    <source>
        <dbReference type="Proteomes" id="UP001374535"/>
    </source>
</evidence>
<protein>
    <submittedName>
        <fullName evidence="1">Uncharacterized protein</fullName>
    </submittedName>
</protein>
<evidence type="ECO:0000313" key="1">
    <source>
        <dbReference type="EMBL" id="WVZ01553.1"/>
    </source>
</evidence>
<reference evidence="1 2" key="1">
    <citation type="journal article" date="2023" name="Life. Sci Alliance">
        <title>Evolutionary insights into 3D genome organization and epigenetic landscape of Vigna mungo.</title>
        <authorList>
            <person name="Junaid A."/>
            <person name="Singh B."/>
            <person name="Bhatia S."/>
        </authorList>
    </citation>
    <scope>NUCLEOTIDE SEQUENCE [LARGE SCALE GENOMIC DNA]</scope>
    <source>
        <strain evidence="1">Urdbean</strain>
    </source>
</reference>
<dbReference type="Pfam" id="PF12609">
    <property type="entry name" value="DUF3774"/>
    <property type="match status" value="2"/>
</dbReference>
<sequence>MCANRGALVVATTVGVVETLKDQGYCRMNNTMKSMAQHAKNQIGSATQAKKLDFSYSSSSAISNKLRDEKRRKAEESLRTVMYLTTKEEEVGATWSTTPNKGRSSKHSKEKMILRRFMEKRSVEQLKYVECFNYDKYDHYAKECYSDKCIVREKETFSIATFSCSRIKNEFYKPCLDLDRGSKCWSGGGLEGPGHLQQHAKHNMRSLSQTKKLSSQSSAMASAKFKDEKAKLSEESLRTVMYLSCWGPN</sequence>
<dbReference type="EMBL" id="CP144693">
    <property type="protein sequence ID" value="WVZ01553.1"/>
    <property type="molecule type" value="Genomic_DNA"/>
</dbReference>
<organism evidence="1 2">
    <name type="scientific">Vigna mungo</name>
    <name type="common">Black gram</name>
    <name type="synonym">Phaseolus mungo</name>
    <dbReference type="NCBI Taxonomy" id="3915"/>
    <lineage>
        <taxon>Eukaryota</taxon>
        <taxon>Viridiplantae</taxon>
        <taxon>Streptophyta</taxon>
        <taxon>Embryophyta</taxon>
        <taxon>Tracheophyta</taxon>
        <taxon>Spermatophyta</taxon>
        <taxon>Magnoliopsida</taxon>
        <taxon>eudicotyledons</taxon>
        <taxon>Gunneridae</taxon>
        <taxon>Pentapetalae</taxon>
        <taxon>rosids</taxon>
        <taxon>fabids</taxon>
        <taxon>Fabales</taxon>
        <taxon>Fabaceae</taxon>
        <taxon>Papilionoideae</taxon>
        <taxon>50 kb inversion clade</taxon>
        <taxon>NPAAA clade</taxon>
        <taxon>indigoferoid/millettioid clade</taxon>
        <taxon>Phaseoleae</taxon>
        <taxon>Vigna</taxon>
    </lineage>
</organism>
<dbReference type="AlphaFoldDB" id="A0AAQ3N1S1"/>
<keyword evidence="2" id="KW-1185">Reference proteome</keyword>
<dbReference type="InterPro" id="IPR022251">
    <property type="entry name" value="DUF3774_wound-induced"/>
</dbReference>
<gene>
    <name evidence="1" type="ORF">V8G54_027622</name>
</gene>
<dbReference type="Proteomes" id="UP001374535">
    <property type="component" value="Chromosome 8"/>
</dbReference>
<name>A0AAQ3N1S1_VIGMU</name>
<accession>A0AAQ3N1S1</accession>
<dbReference type="PANTHER" id="PTHR33090">
    <property type="entry name" value="DUF3774 DOMAIN PROTEIN-RELATED"/>
    <property type="match status" value="1"/>
</dbReference>